<sequence>MCISLTCNSPESSSAYRRFPAAVEEGVALALCRRLPRIRSGRTAMNQTAMGKRYGVNIKEGHWMGSMLWRKFSYKVKACSRSVNSKTSPFPVKSCLLRGKHWSEGSLVAIVEDLKGHGGTKCWSNKTFAFQLKASLRYECFMIHLIHRLSIELSINWGWLVGLAIGFLLVSSFDLLMDAKPIIVGLEALRAYHSIDRALFAILATVLCRDPLESLQIIALWLWLEQVGFGKVTRKILASAPLFINQTAEEAIMCLKCIKDSSFIYSAEATDIPMTRCIIEKDISLWFFNENRVTALHEVGTIINEDCLPAMQDVIRQAHNGYTGESSSRSRILNPLNAAQSSSSNPTLMPFNGGRSSLSNEWLPSNASRRSLPNPIGPLNGGRNSGHNQMRIPANATNEESSLRNQVMIPENAARRSLSNPILMPSNAGQSSSNAGQSSSNPNVIPFSGRQRLESNHMRMSHHSDESMIRNFSSMRIGRNAFGGNNQVINELPPEDRTMFVTFSRGYPVAEAEVRHFFTTVFGNCIESFYMQEVGPYEQPLYALVVFHKASFIEEILDGTEKVKFSIYGKHVWMRKYVPRNSSSS</sequence>
<evidence type="ECO:0000256" key="1">
    <source>
        <dbReference type="SAM" id="MobiDB-lite"/>
    </source>
</evidence>
<proteinExistence type="predicted"/>
<accession>A0AAD1ZDH1</accession>
<dbReference type="PANTHER" id="PTHR33527">
    <property type="entry name" value="OS07G0274300 PROTEIN"/>
    <property type="match status" value="1"/>
</dbReference>
<evidence type="ECO:0000313" key="2">
    <source>
        <dbReference type="EMBL" id="CAI9765966.1"/>
    </source>
</evidence>
<dbReference type="Proteomes" id="UP000834106">
    <property type="component" value="Chromosome 8"/>
</dbReference>
<dbReference type="AlphaFoldDB" id="A0AAD1ZDH1"/>
<evidence type="ECO:0000313" key="3">
    <source>
        <dbReference type="Proteomes" id="UP000834106"/>
    </source>
</evidence>
<feature type="region of interest" description="Disordered" evidence="1">
    <location>
        <begin position="337"/>
        <end position="404"/>
    </location>
</feature>
<feature type="compositionally biased region" description="Low complexity" evidence="1">
    <location>
        <begin position="425"/>
        <end position="443"/>
    </location>
</feature>
<protein>
    <submittedName>
        <fullName evidence="2">Uncharacterized protein</fullName>
    </submittedName>
</protein>
<feature type="compositionally biased region" description="Polar residues" evidence="1">
    <location>
        <begin position="395"/>
        <end position="404"/>
    </location>
</feature>
<organism evidence="2 3">
    <name type="scientific">Fraxinus pennsylvanica</name>
    <dbReference type="NCBI Taxonomy" id="56036"/>
    <lineage>
        <taxon>Eukaryota</taxon>
        <taxon>Viridiplantae</taxon>
        <taxon>Streptophyta</taxon>
        <taxon>Embryophyta</taxon>
        <taxon>Tracheophyta</taxon>
        <taxon>Spermatophyta</taxon>
        <taxon>Magnoliopsida</taxon>
        <taxon>eudicotyledons</taxon>
        <taxon>Gunneridae</taxon>
        <taxon>Pentapetalae</taxon>
        <taxon>asterids</taxon>
        <taxon>lamiids</taxon>
        <taxon>Lamiales</taxon>
        <taxon>Oleaceae</taxon>
        <taxon>Oleeae</taxon>
        <taxon>Fraxinus</taxon>
    </lineage>
</organism>
<feature type="compositionally biased region" description="Polar residues" evidence="1">
    <location>
        <begin position="337"/>
        <end position="347"/>
    </location>
</feature>
<dbReference type="PANTHER" id="PTHR33527:SF14">
    <property type="entry name" value="OS07G0274300 PROTEIN"/>
    <property type="match status" value="1"/>
</dbReference>
<gene>
    <name evidence="2" type="ORF">FPE_LOCUS13396</name>
</gene>
<name>A0AAD1ZDH1_9LAMI</name>
<reference evidence="2" key="1">
    <citation type="submission" date="2023-05" db="EMBL/GenBank/DDBJ databases">
        <authorList>
            <person name="Huff M."/>
        </authorList>
    </citation>
    <scope>NUCLEOTIDE SEQUENCE</scope>
</reference>
<feature type="compositionally biased region" description="Polar residues" evidence="1">
    <location>
        <begin position="354"/>
        <end position="371"/>
    </location>
</feature>
<keyword evidence="3" id="KW-1185">Reference proteome</keyword>
<dbReference type="EMBL" id="OU503043">
    <property type="protein sequence ID" value="CAI9765966.1"/>
    <property type="molecule type" value="Genomic_DNA"/>
</dbReference>
<feature type="region of interest" description="Disordered" evidence="1">
    <location>
        <begin position="421"/>
        <end position="448"/>
    </location>
</feature>